<keyword evidence="2" id="KW-1185">Reference proteome</keyword>
<name>A0A939E078_9CORY</name>
<dbReference type="AlphaFoldDB" id="A0A939E078"/>
<sequence>MRVTTARHGTATLVTSIHRECYRTALKHRDDRSYWTTWSAPLAGGPHADRRWPVFGVSGSFRKSAVGQDCPLAGGCCYLLGGSLVTGAVADRHLLVAIGCNPNTAGLLRRDGTLFSDTVTTSLVGWASNSNNPHGFTDFMMGFMCPLRGMKKTRPEQSNIPLLPGGRWISGLRPGLRDATAVPTYIDPVELDRTPITDEMRCTMRVLLKILGIAAAPADYGYRRATVVLGCGGVDPDDRKLPAHQRQLGSAGIVMLRRLLDTGITQGYPWAGPAVEALSHARCFGVGKPVTAAGITARYPISFASLSPRGIVLRDARHPAPLLPLDDFAGLTGS</sequence>
<evidence type="ECO:0000313" key="1">
    <source>
        <dbReference type="EMBL" id="MBN9643082.1"/>
    </source>
</evidence>
<gene>
    <name evidence="1" type="ORF">JZY06_00330</name>
</gene>
<reference evidence="1" key="1">
    <citation type="submission" date="2021-03" db="EMBL/GenBank/DDBJ databases">
        <authorList>
            <person name="Sun Q."/>
        </authorList>
    </citation>
    <scope>NUCLEOTIDE SEQUENCE</scope>
    <source>
        <strain evidence="1">CCM 8862</strain>
    </source>
</reference>
<protein>
    <submittedName>
        <fullName evidence="1">Uncharacterized protein</fullName>
    </submittedName>
</protein>
<proteinExistence type="predicted"/>
<comment type="caution">
    <text evidence="1">The sequence shown here is derived from an EMBL/GenBank/DDBJ whole genome shotgun (WGS) entry which is preliminary data.</text>
</comment>
<organism evidence="1 2">
    <name type="scientific">Corynebacterium mendelii</name>
    <dbReference type="NCBI Taxonomy" id="2765362"/>
    <lineage>
        <taxon>Bacteria</taxon>
        <taxon>Bacillati</taxon>
        <taxon>Actinomycetota</taxon>
        <taxon>Actinomycetes</taxon>
        <taxon>Mycobacteriales</taxon>
        <taxon>Corynebacteriaceae</taxon>
        <taxon>Corynebacterium</taxon>
    </lineage>
</organism>
<dbReference type="RefSeq" id="WP_207117498.1">
    <property type="nucleotide sequence ID" value="NZ_JAFLEQ010000003.1"/>
</dbReference>
<evidence type="ECO:0000313" key="2">
    <source>
        <dbReference type="Proteomes" id="UP000664332"/>
    </source>
</evidence>
<dbReference type="Proteomes" id="UP000664332">
    <property type="component" value="Unassembled WGS sequence"/>
</dbReference>
<dbReference type="EMBL" id="JAFLEQ010000003">
    <property type="protein sequence ID" value="MBN9643082.1"/>
    <property type="molecule type" value="Genomic_DNA"/>
</dbReference>
<accession>A0A939E078</accession>